<organism evidence="1 2">
    <name type="scientific">Lipomyces kononenkoae</name>
    <name type="common">Yeast</name>
    <dbReference type="NCBI Taxonomy" id="34357"/>
    <lineage>
        <taxon>Eukaryota</taxon>
        <taxon>Fungi</taxon>
        <taxon>Dikarya</taxon>
        <taxon>Ascomycota</taxon>
        <taxon>Saccharomycotina</taxon>
        <taxon>Lipomycetes</taxon>
        <taxon>Lipomycetales</taxon>
        <taxon>Lipomycetaceae</taxon>
        <taxon>Lipomyces</taxon>
    </lineage>
</organism>
<keyword evidence="2" id="KW-1185">Reference proteome</keyword>
<evidence type="ECO:0000313" key="2">
    <source>
        <dbReference type="Proteomes" id="UP001433508"/>
    </source>
</evidence>
<name>A0ACC3TAC5_LIPKO</name>
<dbReference type="EMBL" id="MU971339">
    <property type="protein sequence ID" value="KAK9240595.1"/>
    <property type="molecule type" value="Genomic_DNA"/>
</dbReference>
<protein>
    <submittedName>
        <fullName evidence="1">Uncharacterized protein</fullName>
    </submittedName>
</protein>
<accession>A0ACC3TAC5</accession>
<evidence type="ECO:0000313" key="1">
    <source>
        <dbReference type="EMBL" id="KAK9240595.1"/>
    </source>
</evidence>
<comment type="caution">
    <text evidence="1">The sequence shown here is derived from an EMBL/GenBank/DDBJ whole genome shotgun (WGS) entry which is preliminary data.</text>
</comment>
<sequence length="144" mass="16023">MARVTCGTTALAAASLLILPSLAFSALVTMFVASIILAIHVFKMYVLWFLRVSGIRSRPQEKINELRNEFGISLARFLGARHNSTIYDEGMNDTNKAMRMVDDVPPPSYIESEWIEQGRIRSSKKGRDEHGVSVASTHETSSVH</sequence>
<gene>
    <name evidence="1" type="ORF">V1525DRAFT_385600</name>
</gene>
<proteinExistence type="predicted"/>
<dbReference type="Proteomes" id="UP001433508">
    <property type="component" value="Unassembled WGS sequence"/>
</dbReference>
<reference evidence="2" key="1">
    <citation type="journal article" date="2024" name="Front. Bioeng. Biotechnol.">
        <title>Genome-scale model development and genomic sequencing of the oleaginous clade Lipomyces.</title>
        <authorList>
            <person name="Czajka J.J."/>
            <person name="Han Y."/>
            <person name="Kim J."/>
            <person name="Mondo S.J."/>
            <person name="Hofstad B.A."/>
            <person name="Robles A."/>
            <person name="Haridas S."/>
            <person name="Riley R."/>
            <person name="LaButti K."/>
            <person name="Pangilinan J."/>
            <person name="Andreopoulos W."/>
            <person name="Lipzen A."/>
            <person name="Yan J."/>
            <person name="Wang M."/>
            <person name="Ng V."/>
            <person name="Grigoriev I.V."/>
            <person name="Spatafora J.W."/>
            <person name="Magnuson J.K."/>
            <person name="Baker S.E."/>
            <person name="Pomraning K.R."/>
        </authorList>
    </citation>
    <scope>NUCLEOTIDE SEQUENCE [LARGE SCALE GENOMIC DNA]</scope>
    <source>
        <strain evidence="2">CBS 7786</strain>
    </source>
</reference>